<feature type="transmembrane region" description="Helical" evidence="1">
    <location>
        <begin position="215"/>
        <end position="233"/>
    </location>
</feature>
<keyword evidence="1" id="KW-0812">Transmembrane</keyword>
<feature type="transmembrane region" description="Helical" evidence="1">
    <location>
        <begin position="284"/>
        <end position="302"/>
    </location>
</feature>
<comment type="caution">
    <text evidence="3">The sequence shown here is derived from an EMBL/GenBank/DDBJ whole genome shotgun (WGS) entry which is preliminary data.</text>
</comment>
<sequence>MKQLPSLNGLRAVSILIVLVYHTLGANLHDNKSLLYNIPFFNGEFGVNVFFVISGFLITSLLLKEEKEGGSISLKDFYMRRALRIFPAYYFLLFVYYVLQKFDIIHIPGGSWLTSLLYVKYINYNDDVYTGHAWSLSIEENFYFFWPFVFLLGDKVRRYTALALVGVVPCFRLFLYFHPITWIDELSFFVRIDSIATGCLCALYKDKIIKFLSPFWWDAVLIALTTLFIWPWLGQLVHGTFAIYIFVAFGVLSGTVVNVIIVIVMMYAVYGPKGSLYKVLNTRLFNYIGVLSYSLYLWQQFFMTRTRFWGTQFPQNWLFIVAAALFSYYIIEKPFLSLKSRFKGKRKAPNPIGVSAVSV</sequence>
<evidence type="ECO:0000259" key="2">
    <source>
        <dbReference type="Pfam" id="PF01757"/>
    </source>
</evidence>
<dbReference type="PANTHER" id="PTHR23028">
    <property type="entry name" value="ACETYLTRANSFERASE"/>
    <property type="match status" value="1"/>
</dbReference>
<dbReference type="Pfam" id="PF01757">
    <property type="entry name" value="Acyl_transf_3"/>
    <property type="match status" value="1"/>
</dbReference>
<feature type="transmembrane region" description="Helical" evidence="1">
    <location>
        <begin position="239"/>
        <end position="272"/>
    </location>
</feature>
<keyword evidence="4" id="KW-1185">Reference proteome</keyword>
<feature type="transmembrane region" description="Helical" evidence="1">
    <location>
        <begin position="159"/>
        <end position="180"/>
    </location>
</feature>
<evidence type="ECO:0000313" key="3">
    <source>
        <dbReference type="EMBL" id="TDX01807.1"/>
    </source>
</evidence>
<dbReference type="OrthoDB" id="290051at2"/>
<protein>
    <submittedName>
        <fullName evidence="3">Peptidoglycan/LPS O-acetylase OafA/YrhL</fullName>
    </submittedName>
</protein>
<feature type="transmembrane region" description="Helical" evidence="1">
    <location>
        <begin position="83"/>
        <end position="99"/>
    </location>
</feature>
<dbReference type="GO" id="GO:0000271">
    <property type="term" value="P:polysaccharide biosynthetic process"/>
    <property type="evidence" value="ECO:0007669"/>
    <property type="project" value="TreeGrafter"/>
</dbReference>
<dbReference type="GO" id="GO:0016747">
    <property type="term" value="F:acyltransferase activity, transferring groups other than amino-acyl groups"/>
    <property type="evidence" value="ECO:0007669"/>
    <property type="project" value="InterPro"/>
</dbReference>
<feature type="transmembrane region" description="Helical" evidence="1">
    <location>
        <begin position="186"/>
        <end position="203"/>
    </location>
</feature>
<evidence type="ECO:0000313" key="4">
    <source>
        <dbReference type="Proteomes" id="UP000294498"/>
    </source>
</evidence>
<dbReference type="AlphaFoldDB" id="A0A4R8DWL3"/>
<keyword evidence="1" id="KW-0472">Membrane</keyword>
<accession>A0A4R8DWL3</accession>
<organism evidence="3 4">
    <name type="scientific">Dinghuibacter silviterrae</name>
    <dbReference type="NCBI Taxonomy" id="1539049"/>
    <lineage>
        <taxon>Bacteria</taxon>
        <taxon>Pseudomonadati</taxon>
        <taxon>Bacteroidota</taxon>
        <taxon>Chitinophagia</taxon>
        <taxon>Chitinophagales</taxon>
        <taxon>Chitinophagaceae</taxon>
        <taxon>Dinghuibacter</taxon>
    </lineage>
</organism>
<keyword evidence="1" id="KW-1133">Transmembrane helix</keyword>
<feature type="transmembrane region" description="Helical" evidence="1">
    <location>
        <begin position="45"/>
        <end position="63"/>
    </location>
</feature>
<dbReference type="EMBL" id="SODV01000001">
    <property type="protein sequence ID" value="TDX01807.1"/>
    <property type="molecule type" value="Genomic_DNA"/>
</dbReference>
<reference evidence="3 4" key="1">
    <citation type="submission" date="2019-03" db="EMBL/GenBank/DDBJ databases">
        <title>Genomic Encyclopedia of Type Strains, Phase IV (KMG-IV): sequencing the most valuable type-strain genomes for metagenomic binning, comparative biology and taxonomic classification.</title>
        <authorList>
            <person name="Goeker M."/>
        </authorList>
    </citation>
    <scope>NUCLEOTIDE SEQUENCE [LARGE SCALE GENOMIC DNA]</scope>
    <source>
        <strain evidence="3 4">DSM 100059</strain>
    </source>
</reference>
<evidence type="ECO:0000256" key="1">
    <source>
        <dbReference type="SAM" id="Phobius"/>
    </source>
</evidence>
<dbReference type="InterPro" id="IPR002656">
    <property type="entry name" value="Acyl_transf_3_dom"/>
</dbReference>
<proteinExistence type="predicted"/>
<gene>
    <name evidence="3" type="ORF">EDB95_2850</name>
</gene>
<feature type="transmembrane region" description="Helical" evidence="1">
    <location>
        <begin position="314"/>
        <end position="331"/>
    </location>
</feature>
<dbReference type="RefSeq" id="WP_133994445.1">
    <property type="nucleotide sequence ID" value="NZ_SODV01000001.1"/>
</dbReference>
<feature type="domain" description="Acyltransferase 3" evidence="2">
    <location>
        <begin position="5"/>
        <end position="329"/>
    </location>
</feature>
<name>A0A4R8DWL3_9BACT</name>
<dbReference type="Proteomes" id="UP000294498">
    <property type="component" value="Unassembled WGS sequence"/>
</dbReference>
<dbReference type="InterPro" id="IPR050879">
    <property type="entry name" value="Acyltransferase_3"/>
</dbReference>
<dbReference type="PANTHER" id="PTHR23028:SF53">
    <property type="entry name" value="ACYL_TRANSF_3 DOMAIN-CONTAINING PROTEIN"/>
    <property type="match status" value="1"/>
</dbReference>
<dbReference type="GO" id="GO:0016020">
    <property type="term" value="C:membrane"/>
    <property type="evidence" value="ECO:0007669"/>
    <property type="project" value="TreeGrafter"/>
</dbReference>
<feature type="transmembrane region" description="Helical" evidence="1">
    <location>
        <begin position="7"/>
        <end position="25"/>
    </location>
</feature>
<feature type="transmembrane region" description="Helical" evidence="1">
    <location>
        <begin position="133"/>
        <end position="152"/>
    </location>
</feature>